<dbReference type="InterPro" id="IPR041728">
    <property type="entry name" value="GPAT/DHAPAT_LPLAT"/>
</dbReference>
<comment type="subcellular location">
    <subcellularLocation>
        <location evidence="1">Membrane</location>
    </subcellularLocation>
</comment>
<evidence type="ECO:0000256" key="4">
    <source>
        <dbReference type="ARBA" id="ARBA00023136"/>
    </source>
</evidence>
<dbReference type="SUPFAM" id="SSF69593">
    <property type="entry name" value="Glycerol-3-phosphate (1)-acyltransferase"/>
    <property type="match status" value="1"/>
</dbReference>
<reference evidence="7 8" key="1">
    <citation type="submission" date="2024-08" db="EMBL/GenBank/DDBJ databases">
        <authorList>
            <person name="Will J Nash"/>
            <person name="Angela Man"/>
            <person name="Seanna McTaggart"/>
            <person name="Kendall Baker"/>
            <person name="Tom Barker"/>
            <person name="Leah Catchpole"/>
            <person name="Alex Durrant"/>
            <person name="Karim Gharbi"/>
            <person name="Naomi Irish"/>
            <person name="Gemy Kaithakottil"/>
            <person name="Debby Ku"/>
            <person name="Aaliyah Providence"/>
            <person name="Felix Shaw"/>
            <person name="David Swarbreck"/>
            <person name="Chris Watkins"/>
            <person name="Ann M. McCartney"/>
            <person name="Giulio Formenti"/>
            <person name="Alice Mouton"/>
            <person name="Noel Vella"/>
            <person name="Bjorn M von Reumont"/>
            <person name="Adriana Vella"/>
            <person name="Wilfried Haerty"/>
        </authorList>
    </citation>
    <scope>NUCLEOTIDE SEQUENCE [LARGE SCALE GENOMIC DNA]</scope>
</reference>
<evidence type="ECO:0000256" key="5">
    <source>
        <dbReference type="ARBA" id="ARBA00023315"/>
    </source>
</evidence>
<evidence type="ECO:0000256" key="1">
    <source>
        <dbReference type="ARBA" id="ARBA00004370"/>
    </source>
</evidence>
<dbReference type="InterPro" id="IPR022284">
    <property type="entry name" value="GPAT/DHAPAT"/>
</dbReference>
<dbReference type="SMART" id="SM00563">
    <property type="entry name" value="PlsC"/>
    <property type="match status" value="1"/>
</dbReference>
<comment type="similarity">
    <text evidence="2">Belongs to the GPAT/DAPAT family.</text>
</comment>
<keyword evidence="8" id="KW-1185">Reference proteome</keyword>
<gene>
    <name evidence="7" type="ORF">XYLVIOL_LOCUS3296</name>
</gene>
<keyword evidence="5" id="KW-0012">Acyltransferase</keyword>
<feature type="domain" description="Phospholipid/glycerol acyltransferase" evidence="6">
    <location>
        <begin position="239"/>
        <end position="371"/>
    </location>
</feature>
<evidence type="ECO:0000313" key="7">
    <source>
        <dbReference type="EMBL" id="CAL7938467.1"/>
    </source>
</evidence>
<organism evidence="7 8">
    <name type="scientific">Xylocopa violacea</name>
    <name type="common">Violet carpenter bee</name>
    <name type="synonym">Apis violacea</name>
    <dbReference type="NCBI Taxonomy" id="135666"/>
    <lineage>
        <taxon>Eukaryota</taxon>
        <taxon>Metazoa</taxon>
        <taxon>Ecdysozoa</taxon>
        <taxon>Arthropoda</taxon>
        <taxon>Hexapoda</taxon>
        <taxon>Insecta</taxon>
        <taxon>Pterygota</taxon>
        <taxon>Neoptera</taxon>
        <taxon>Endopterygota</taxon>
        <taxon>Hymenoptera</taxon>
        <taxon>Apocrita</taxon>
        <taxon>Aculeata</taxon>
        <taxon>Apoidea</taxon>
        <taxon>Anthophila</taxon>
        <taxon>Apidae</taxon>
        <taxon>Xylocopa</taxon>
        <taxon>Xylocopa</taxon>
    </lineage>
</organism>
<protein>
    <recommendedName>
        <fullName evidence="6">Phospholipid/glycerol acyltransferase domain-containing protein</fullName>
    </recommendedName>
</protein>
<comment type="caution">
    <text evidence="7">The sequence shown here is derived from an EMBL/GenBank/DDBJ whole genome shotgun (WGS) entry which is preliminary data.</text>
</comment>
<dbReference type="PANTHER" id="PTHR12563">
    <property type="entry name" value="GLYCEROL-3-PHOSPHATE ACYLTRANSFERASE"/>
    <property type="match status" value="1"/>
</dbReference>
<name>A0ABP1NF26_XYLVO</name>
<dbReference type="InterPro" id="IPR045520">
    <property type="entry name" value="GPAT/DHAPAT_C"/>
</dbReference>
<evidence type="ECO:0000313" key="8">
    <source>
        <dbReference type="Proteomes" id="UP001642520"/>
    </source>
</evidence>
<dbReference type="EMBL" id="CAXAJV020001288">
    <property type="protein sequence ID" value="CAL7938467.1"/>
    <property type="molecule type" value="Genomic_DNA"/>
</dbReference>
<dbReference type="Pfam" id="PF19277">
    <property type="entry name" value="GPAT_C"/>
    <property type="match status" value="1"/>
</dbReference>
<dbReference type="PANTHER" id="PTHR12563:SF23">
    <property type="entry name" value="BCDNA.GH07066"/>
    <property type="match status" value="1"/>
</dbReference>
<evidence type="ECO:0000256" key="3">
    <source>
        <dbReference type="ARBA" id="ARBA00022679"/>
    </source>
</evidence>
<accession>A0ABP1NF26</accession>
<dbReference type="Proteomes" id="UP001642520">
    <property type="component" value="Unassembled WGS sequence"/>
</dbReference>
<sequence length="840" mass="96301">MVDVLSTRLQEVYAKWETRTKIRRNPESNTTRFSIEEFRRADQQLYRKKAQDREQVRKIRENSLFKIKETEPLAPLVNEKSSFLHYCCRSCTPSSRNSLVNTISKQHMPFGLNILIVKPGLSLFSKVFYCISHVYSFKEYNYPRVTQTVLEDERLKEAIKLTAWEKVANDECTEQVALAKAKARAKTILLEMESKISNLLLKITAWLLYKLLPCFIQSAVVLPSQIEMLKTANETGLPLILVPLHRSHLDYIMISFILLSNNIKSPLIAAGNNLKIPFFGRFLRGLGAFFIKRRIDPVVGRKDVLYRATLHTYIMESLRAGHNIEFFIEGGRTRTGKPCMPKGGILSVILDAYMDGIIEDALLIPAAINYERLVDGNFVREQLGQPKKMETFGSTIKAIWSTLRGNYGIVKVDFCQPFSLREMLKSLQNQQNKSIGGKPPAIERTLKSTMSSSSLYGTDVIVEEYRQLVDSIARHVVYDCASSMPVMSTNVVAFLLLNKFRDGCTLDKLVEAFDLIRQELETRNKDVAFCGETIDIINHALDILGPGLVKQQRQEITEAIDDQLIKSNFVIAIRPVSILPNVIELSYYSNTLLTCYVMDSIVVTALYAELQSQINDPVAIAQNDITVSKDLLIERSLKLCDILKYEFIFCKPCQELERVIIEAIENLSHAELINLPEECYLQEELWSKRYAQNFDDSSDEDCYNTIKTKNIQYKLNLLPEYAQRIEFLHTLLRPLVDTYTFSAFTLRKLVGRSLSEGDLVYEILSKLKTNLDRSVVNYGESLCVDPIKNSLKLFEKWNVLECYSQENIKIFYLKDEYDTDSAVKEVYDTIATFKWARNVN</sequence>
<dbReference type="Pfam" id="PF01553">
    <property type="entry name" value="Acyltransferase"/>
    <property type="match status" value="1"/>
</dbReference>
<evidence type="ECO:0000259" key="6">
    <source>
        <dbReference type="SMART" id="SM00563"/>
    </source>
</evidence>
<dbReference type="InterPro" id="IPR002123">
    <property type="entry name" value="Plipid/glycerol_acylTrfase"/>
</dbReference>
<keyword evidence="4" id="KW-0472">Membrane</keyword>
<evidence type="ECO:0000256" key="2">
    <source>
        <dbReference type="ARBA" id="ARBA00007937"/>
    </source>
</evidence>
<dbReference type="CDD" id="cd07993">
    <property type="entry name" value="LPLAT_DHAPAT-like"/>
    <property type="match status" value="1"/>
</dbReference>
<proteinExistence type="inferred from homology"/>
<keyword evidence="3" id="KW-0808">Transferase</keyword>